<sequence>MSFKFNGTSVSLYGPTNGNANGTQVDSSTCSYKIDDGDPIPFTIPASKRLPLTSNDSVWANQRFFTSDLVDGDKEHEIVVTYFGPATWSKFSQPLIIDYFYVTNAARVEGKMGTKPPVGAIVGGIVGGILGLIAVAGLACFVMRKRRSSNKDSVDSTNGRLTVTPHSDMTERWTSEPLPDSRIPGIGAGEGVPVDAGLANFVNMKRAQREVVNEQAGHEQDSGIRYGTSPLSGTATRLPPIYTPE</sequence>
<evidence type="ECO:0000256" key="2">
    <source>
        <dbReference type="SAM" id="Phobius"/>
    </source>
</evidence>
<evidence type="ECO:0000313" key="4">
    <source>
        <dbReference type="Proteomes" id="UP001437256"/>
    </source>
</evidence>
<proteinExistence type="predicted"/>
<dbReference type="Gene3D" id="2.60.120.260">
    <property type="entry name" value="Galactose-binding domain-like"/>
    <property type="match status" value="1"/>
</dbReference>
<dbReference type="Proteomes" id="UP001437256">
    <property type="component" value="Unassembled WGS sequence"/>
</dbReference>
<reference evidence="3 4" key="1">
    <citation type="submission" date="2024-05" db="EMBL/GenBank/DDBJ databases">
        <title>A draft genome resource for the thread blight pathogen Marasmius tenuissimus strain MS-2.</title>
        <authorList>
            <person name="Yulfo-Soto G.E."/>
            <person name="Baruah I.K."/>
            <person name="Amoako-Attah I."/>
            <person name="Bukari Y."/>
            <person name="Meinhardt L.W."/>
            <person name="Bailey B.A."/>
            <person name="Cohen S.P."/>
        </authorList>
    </citation>
    <scope>NUCLEOTIDE SEQUENCE [LARGE SCALE GENOMIC DNA]</scope>
    <source>
        <strain evidence="3 4">MS-2</strain>
    </source>
</reference>
<protein>
    <submittedName>
        <fullName evidence="3">Uncharacterized protein</fullName>
    </submittedName>
</protein>
<feature type="region of interest" description="Disordered" evidence="1">
    <location>
        <begin position="149"/>
        <end position="185"/>
    </location>
</feature>
<accession>A0ABR2ZGV5</accession>
<organism evidence="3 4">
    <name type="scientific">Marasmius tenuissimus</name>
    <dbReference type="NCBI Taxonomy" id="585030"/>
    <lineage>
        <taxon>Eukaryota</taxon>
        <taxon>Fungi</taxon>
        <taxon>Dikarya</taxon>
        <taxon>Basidiomycota</taxon>
        <taxon>Agaricomycotina</taxon>
        <taxon>Agaricomycetes</taxon>
        <taxon>Agaricomycetidae</taxon>
        <taxon>Agaricales</taxon>
        <taxon>Marasmiineae</taxon>
        <taxon>Marasmiaceae</taxon>
        <taxon>Marasmius</taxon>
    </lineage>
</organism>
<feature type="transmembrane region" description="Helical" evidence="2">
    <location>
        <begin position="118"/>
        <end position="142"/>
    </location>
</feature>
<gene>
    <name evidence="3" type="ORF">AAF712_013058</name>
</gene>
<feature type="region of interest" description="Disordered" evidence="1">
    <location>
        <begin position="214"/>
        <end position="245"/>
    </location>
</feature>
<comment type="caution">
    <text evidence="3">The sequence shown here is derived from an EMBL/GenBank/DDBJ whole genome shotgun (WGS) entry which is preliminary data.</text>
</comment>
<dbReference type="EMBL" id="JBBXMP010000189">
    <property type="protein sequence ID" value="KAL0060164.1"/>
    <property type="molecule type" value="Genomic_DNA"/>
</dbReference>
<keyword evidence="2" id="KW-1133">Transmembrane helix</keyword>
<evidence type="ECO:0000256" key="1">
    <source>
        <dbReference type="SAM" id="MobiDB-lite"/>
    </source>
</evidence>
<keyword evidence="2" id="KW-0472">Membrane</keyword>
<feature type="compositionally biased region" description="Polar residues" evidence="1">
    <location>
        <begin position="155"/>
        <end position="167"/>
    </location>
</feature>
<keyword evidence="4" id="KW-1185">Reference proteome</keyword>
<keyword evidence="2" id="KW-0812">Transmembrane</keyword>
<evidence type="ECO:0000313" key="3">
    <source>
        <dbReference type="EMBL" id="KAL0060164.1"/>
    </source>
</evidence>
<name>A0ABR2ZGV5_9AGAR</name>